<feature type="compositionally biased region" description="Basic and acidic residues" evidence="1">
    <location>
        <begin position="250"/>
        <end position="274"/>
    </location>
</feature>
<dbReference type="PANTHER" id="PTHR15484:SF8">
    <property type="entry name" value="DNA-DIRECTED RNA POLYMERASE I SUBUNIT RPA34"/>
    <property type="match status" value="1"/>
</dbReference>
<keyword evidence="3" id="KW-1185">Reference proteome</keyword>
<dbReference type="Proteomes" id="UP000823561">
    <property type="component" value="Chromosome 15"/>
</dbReference>
<sequence length="295" mass="32832">MSQAISESSSDEENEAQQPKRTRYECPEDFTSVSYAPCQSARRQSVFDENKELWLIKAPVNFDPRSLSGKKLPLVGLTTVKTGKAGATQQIFSVLGGRSTSTSLRLLTSDPSQPDTHLCAPAFSGVLNVSESYGDCSSNQGPIAVPAAPAPQLPNGLRQRYFPFGSSRPATAPAEEVVAEEATVPVRPVKTEPDHGQETPRKRKKEKRIKVEQEEEEAASVAVKVEPMDESMMAEQVTEERKKKKKKKDKEREREKVEGVVDPWVRVKQEPVDRDEVDSESVHKKKKKKKIKTDD</sequence>
<evidence type="ECO:0000256" key="1">
    <source>
        <dbReference type="SAM" id="MobiDB-lite"/>
    </source>
</evidence>
<dbReference type="GO" id="GO:0005736">
    <property type="term" value="C:RNA polymerase I complex"/>
    <property type="evidence" value="ECO:0007669"/>
    <property type="project" value="TreeGrafter"/>
</dbReference>
<feature type="compositionally biased region" description="Basic and acidic residues" evidence="1">
    <location>
        <begin position="189"/>
        <end position="200"/>
    </location>
</feature>
<dbReference type="Pfam" id="PF08208">
    <property type="entry name" value="RNA_polI_A34"/>
    <property type="match status" value="1"/>
</dbReference>
<comment type="caution">
    <text evidence="2">The sequence shown here is derived from an EMBL/GenBank/DDBJ whole genome shotgun (WGS) entry which is preliminary data.</text>
</comment>
<dbReference type="EMBL" id="JADWDJ010000015">
    <property type="protein sequence ID" value="KAG5269721.1"/>
    <property type="molecule type" value="Genomic_DNA"/>
</dbReference>
<organism evidence="2 3">
    <name type="scientific">Alosa alosa</name>
    <name type="common">allis shad</name>
    <dbReference type="NCBI Taxonomy" id="278164"/>
    <lineage>
        <taxon>Eukaryota</taxon>
        <taxon>Metazoa</taxon>
        <taxon>Chordata</taxon>
        <taxon>Craniata</taxon>
        <taxon>Vertebrata</taxon>
        <taxon>Euteleostomi</taxon>
        <taxon>Actinopterygii</taxon>
        <taxon>Neopterygii</taxon>
        <taxon>Teleostei</taxon>
        <taxon>Clupei</taxon>
        <taxon>Clupeiformes</taxon>
        <taxon>Clupeoidei</taxon>
        <taxon>Clupeidae</taxon>
        <taxon>Alosa</taxon>
    </lineage>
</organism>
<evidence type="ECO:0000313" key="2">
    <source>
        <dbReference type="EMBL" id="KAG5269721.1"/>
    </source>
</evidence>
<dbReference type="InterPro" id="IPR013240">
    <property type="entry name" value="DNA-dir_RNA_pol1_su_RPA34"/>
</dbReference>
<accession>A0AAV6G849</accession>
<feature type="region of interest" description="Disordered" evidence="1">
    <location>
        <begin position="165"/>
        <end position="295"/>
    </location>
</feature>
<evidence type="ECO:0000313" key="3">
    <source>
        <dbReference type="Proteomes" id="UP000823561"/>
    </source>
</evidence>
<feature type="compositionally biased region" description="Low complexity" evidence="1">
    <location>
        <begin position="168"/>
        <end position="188"/>
    </location>
</feature>
<dbReference type="GO" id="GO:0006360">
    <property type="term" value="P:transcription by RNA polymerase I"/>
    <property type="evidence" value="ECO:0007669"/>
    <property type="project" value="InterPro"/>
</dbReference>
<gene>
    <name evidence="2" type="ORF">AALO_G00205350</name>
</gene>
<feature type="compositionally biased region" description="Basic residues" evidence="1">
    <location>
        <begin position="283"/>
        <end position="295"/>
    </location>
</feature>
<dbReference type="AlphaFoldDB" id="A0AAV6G849"/>
<feature type="region of interest" description="Disordered" evidence="1">
    <location>
        <begin position="1"/>
        <end position="25"/>
    </location>
</feature>
<dbReference type="Gene3D" id="6.20.250.70">
    <property type="match status" value="1"/>
</dbReference>
<name>A0AAV6G849_9TELE</name>
<dbReference type="PANTHER" id="PTHR15484">
    <property type="entry name" value="DNA-DIRECTED RNA POLYMERASE I SUBUNIT RPA34"/>
    <property type="match status" value="1"/>
</dbReference>
<proteinExistence type="predicted"/>
<dbReference type="GO" id="GO:0003723">
    <property type="term" value="F:RNA binding"/>
    <property type="evidence" value="ECO:0007669"/>
    <property type="project" value="TreeGrafter"/>
</dbReference>
<evidence type="ECO:0008006" key="4">
    <source>
        <dbReference type="Google" id="ProtNLM"/>
    </source>
</evidence>
<protein>
    <recommendedName>
        <fullName evidence="4">DNA-directed RNA polymerase I subunit RPA34</fullName>
    </recommendedName>
</protein>
<reference evidence="2" key="1">
    <citation type="submission" date="2020-10" db="EMBL/GenBank/DDBJ databases">
        <title>Chromosome-scale genome assembly of the Allis shad, Alosa alosa.</title>
        <authorList>
            <person name="Margot Z."/>
            <person name="Christophe K."/>
            <person name="Cabau C."/>
            <person name="Louis A."/>
            <person name="Berthelot C."/>
            <person name="Parey E."/>
            <person name="Roest Crollius H."/>
            <person name="Montfort J."/>
            <person name="Robinson-Rechavi M."/>
            <person name="Bucao C."/>
            <person name="Bouchez O."/>
            <person name="Gislard M."/>
            <person name="Lluch J."/>
            <person name="Milhes M."/>
            <person name="Lampietro C."/>
            <person name="Lopez Roques C."/>
            <person name="Donnadieu C."/>
            <person name="Braasch I."/>
            <person name="Desvignes T."/>
            <person name="Postlethwait J."/>
            <person name="Bobe J."/>
            <person name="Guiguen Y."/>
        </authorList>
    </citation>
    <scope>NUCLEOTIDE SEQUENCE</scope>
    <source>
        <strain evidence="2">M-15738</strain>
        <tissue evidence="2">Blood</tissue>
    </source>
</reference>